<feature type="non-terminal residue" evidence="5">
    <location>
        <position position="480"/>
    </location>
</feature>
<sequence>MLACRVLSEKSLVHNVLISRYSHALVLSKGEDCLYPPIVDMSKEGQKRHNRQLWYDSIKAMPTVEQKLYELAVQQRMKLKKFLFTSVPQTYVAVPLNQYITRTHFVDSLPERLLKMNVDNELNDIKSTLCDTLLKYYYNPWAKNKSNKLDDYLNEKEAGSKLVNMLISQCYKKLAVKNDYILESMIQQKPRVSSFWWHSGFDSENDKIFEKNLCFQYQDYPAFVIRMKKPLPPIVSLDDPLCATAEVPDYNYHPEAFGNANKRCYSIASVPGYWPGDPFEFPFLLVNTSDILNRLLRKIQNYNLKKIEDSVAIMSSFAWLNAVATYQGFTPFHDVSYPIVTHVILTNGQDWNFYVYQLNTIAFHSDVDKKDRRNICWSSGKMRLFDTVEDGQIKGINDEVFKLLLKCLLNAPYLQDNLVLKPYLGADDRSKEERETMRFFLRRMNSRAPDPQAFKEETPTWARIYKYHPDAPPSPLLKLY</sequence>
<dbReference type="OMA" id="VNMPRYY"/>
<reference evidence="5 6" key="1">
    <citation type="submission" date="2013-11" db="EMBL/GenBank/DDBJ databases">
        <title>Genome sequencing of Stegodyphus mimosarum.</title>
        <authorList>
            <person name="Bechsgaard J."/>
        </authorList>
    </citation>
    <scope>NUCLEOTIDE SEQUENCE [LARGE SCALE GENOMIC DNA]</scope>
</reference>
<dbReference type="GO" id="GO:0006412">
    <property type="term" value="P:translation"/>
    <property type="evidence" value="ECO:0007669"/>
    <property type="project" value="InterPro"/>
</dbReference>
<dbReference type="Proteomes" id="UP000054359">
    <property type="component" value="Unassembled WGS sequence"/>
</dbReference>
<dbReference type="PANTHER" id="PTHR13014:SF3">
    <property type="entry name" value="LARGE RIBOSOMAL SUBUNIT PROTEIN ML65"/>
    <property type="match status" value="1"/>
</dbReference>
<dbReference type="InterPro" id="IPR010793">
    <property type="entry name" value="Ribosomal_mL37/mL65"/>
</dbReference>
<comment type="subcellular location">
    <subcellularLocation>
        <location evidence="1">Mitochondrion</location>
    </subcellularLocation>
</comment>
<dbReference type="AlphaFoldDB" id="A0A087UV53"/>
<evidence type="ECO:0000256" key="2">
    <source>
        <dbReference type="ARBA" id="ARBA00022980"/>
    </source>
</evidence>
<dbReference type="GO" id="GO:0003735">
    <property type="term" value="F:structural constituent of ribosome"/>
    <property type="evidence" value="ECO:0007669"/>
    <property type="project" value="InterPro"/>
</dbReference>
<dbReference type="InterPro" id="IPR039982">
    <property type="entry name" value="Ribosomal_mL65"/>
</dbReference>
<organism evidence="5 6">
    <name type="scientific">Stegodyphus mimosarum</name>
    <name type="common">African social velvet spider</name>
    <dbReference type="NCBI Taxonomy" id="407821"/>
    <lineage>
        <taxon>Eukaryota</taxon>
        <taxon>Metazoa</taxon>
        <taxon>Ecdysozoa</taxon>
        <taxon>Arthropoda</taxon>
        <taxon>Chelicerata</taxon>
        <taxon>Arachnida</taxon>
        <taxon>Araneae</taxon>
        <taxon>Araneomorphae</taxon>
        <taxon>Entelegynae</taxon>
        <taxon>Eresoidea</taxon>
        <taxon>Eresidae</taxon>
        <taxon>Stegodyphus</taxon>
    </lineage>
</organism>
<gene>
    <name evidence="5" type="ORF">X975_19006</name>
</gene>
<evidence type="ECO:0000313" key="6">
    <source>
        <dbReference type="Proteomes" id="UP000054359"/>
    </source>
</evidence>
<dbReference type="EMBL" id="KK121795">
    <property type="protein sequence ID" value="KFM81242.1"/>
    <property type="molecule type" value="Genomic_DNA"/>
</dbReference>
<name>A0A087UV53_STEMI</name>
<evidence type="ECO:0000256" key="4">
    <source>
        <dbReference type="ARBA" id="ARBA00023274"/>
    </source>
</evidence>
<dbReference type="Pfam" id="PF07147">
    <property type="entry name" value="PDCD9"/>
    <property type="match status" value="1"/>
</dbReference>
<dbReference type="STRING" id="407821.A0A087UV53"/>
<dbReference type="PANTHER" id="PTHR13014">
    <property type="entry name" value="MITOCHONDRIAL 28S RIBOSOMAL PROTEIN S30/P52 PRO-APOTOTIC PROTEIN"/>
    <property type="match status" value="1"/>
</dbReference>
<protein>
    <submittedName>
        <fullName evidence="5">28S ribosomal protein S30, mitochondrial</fullName>
    </submittedName>
</protein>
<accession>A0A087UV53</accession>
<dbReference type="GO" id="GO:0005762">
    <property type="term" value="C:mitochondrial large ribosomal subunit"/>
    <property type="evidence" value="ECO:0007669"/>
    <property type="project" value="TreeGrafter"/>
</dbReference>
<keyword evidence="2 5" id="KW-0689">Ribosomal protein</keyword>
<keyword evidence="6" id="KW-1185">Reference proteome</keyword>
<dbReference type="OrthoDB" id="6041973at2759"/>
<keyword evidence="4" id="KW-0687">Ribonucleoprotein</keyword>
<evidence type="ECO:0000256" key="1">
    <source>
        <dbReference type="ARBA" id="ARBA00004173"/>
    </source>
</evidence>
<evidence type="ECO:0000256" key="3">
    <source>
        <dbReference type="ARBA" id="ARBA00023128"/>
    </source>
</evidence>
<proteinExistence type="predicted"/>
<keyword evidence="3" id="KW-0496">Mitochondrion</keyword>
<evidence type="ECO:0000313" key="5">
    <source>
        <dbReference type="EMBL" id="KFM81242.1"/>
    </source>
</evidence>